<dbReference type="OrthoDB" id="441446at2759"/>
<accession>A0A1J1H301</accession>
<evidence type="ECO:0000313" key="10">
    <source>
        <dbReference type="EMBL" id="CRG99290.1"/>
    </source>
</evidence>
<proteinExistence type="inferred from homology"/>
<dbReference type="GO" id="GO:0046872">
    <property type="term" value="F:metal ion binding"/>
    <property type="evidence" value="ECO:0007669"/>
    <property type="project" value="UniProtKB-KW"/>
</dbReference>
<evidence type="ECO:0000313" key="11">
    <source>
        <dbReference type="Proteomes" id="UP000220158"/>
    </source>
</evidence>
<evidence type="ECO:0000256" key="2">
    <source>
        <dbReference type="ARBA" id="ARBA00022722"/>
    </source>
</evidence>
<evidence type="ECO:0000256" key="1">
    <source>
        <dbReference type="ARBA" id="ARBA00009547"/>
    </source>
</evidence>
<dbReference type="OMA" id="EATCAND"/>
<evidence type="ECO:0000256" key="8">
    <source>
        <dbReference type="SAM" id="Phobius"/>
    </source>
</evidence>
<keyword evidence="7" id="KW-0325">Glycoprotein</keyword>
<dbReference type="SUPFAM" id="SSF48537">
    <property type="entry name" value="Phospholipase C/P1 nuclease"/>
    <property type="match status" value="1"/>
</dbReference>
<keyword evidence="8" id="KW-0812">Transmembrane</keyword>
<dbReference type="AlphaFoldDB" id="A0A1J1H301"/>
<feature type="transmembrane region" description="Helical" evidence="8">
    <location>
        <begin position="347"/>
        <end position="366"/>
    </location>
</feature>
<dbReference type="InterPro" id="IPR003154">
    <property type="entry name" value="S1/P1nuclease"/>
</dbReference>
<dbReference type="GO" id="GO:0006308">
    <property type="term" value="P:DNA catabolic process"/>
    <property type="evidence" value="ECO:0007669"/>
    <property type="project" value="InterPro"/>
</dbReference>
<dbReference type="Proteomes" id="UP000220158">
    <property type="component" value="Chromosome 7"/>
</dbReference>
<keyword evidence="9" id="KW-0732">Signal</keyword>
<feature type="chain" id="PRO_5012475676" evidence="9">
    <location>
        <begin position="23"/>
        <end position="390"/>
    </location>
</feature>
<evidence type="ECO:0000256" key="4">
    <source>
        <dbReference type="ARBA" id="ARBA00022759"/>
    </source>
</evidence>
<dbReference type="RefSeq" id="XP_028532297.1">
    <property type="nucleotide sequence ID" value="XM_028675738.1"/>
</dbReference>
<feature type="signal peptide" evidence="9">
    <location>
        <begin position="1"/>
        <end position="22"/>
    </location>
</feature>
<name>A0A1J1H301_PLARL</name>
<dbReference type="KEGG" id="prel:PRELSG_0705400"/>
<dbReference type="InterPro" id="IPR008947">
    <property type="entry name" value="PLipase_C/P1_nuclease_dom_sf"/>
</dbReference>
<keyword evidence="8" id="KW-1133">Transmembrane helix</keyword>
<dbReference type="Pfam" id="PF02265">
    <property type="entry name" value="S1-P1_nuclease"/>
    <property type="match status" value="1"/>
</dbReference>
<dbReference type="EMBL" id="LN835302">
    <property type="protein sequence ID" value="CRG99290.1"/>
    <property type="molecule type" value="Genomic_DNA"/>
</dbReference>
<sequence length="390" mass="46338">MIIKKKWCIKIFLFVISILCKKNKFFIKGFNNEGHEAIGMVAMSGLKSEQLYELKKLLSGKDLVDLGKWGHLVHEKIKQAESMHFNLQYNDCKNIKFTCEDKNGLCLINSIKYFYNKLLLPPGSDPNNDITFKYPRKITFTDSDSLKYLVTLISDMHQPLRISFLNDNGGKNINVTFYDSKSEKVKSDLFKYLENEIINKMIQKYQSSWYSGWTHVNRIFNDHKKDEDLFKKNGIDVIYIWAKEIVSDFCSEFYMDNSIANYMTLKEEKFCFDTTKELEISYEMEFLLERLIRNNILRAGSRISILLNHIFAKKKFSNFRKKSEFDRVEFEELNRFKTESIYKNNAIYINLLIILVILFTIFYFNFIMNRRNKMRLPSKINESELQEKCN</sequence>
<keyword evidence="3" id="KW-0479">Metal-binding</keyword>
<keyword evidence="5" id="KW-0378">Hydrolase</keyword>
<evidence type="ECO:0000256" key="3">
    <source>
        <dbReference type="ARBA" id="ARBA00022723"/>
    </source>
</evidence>
<organism evidence="10 11">
    <name type="scientific">Plasmodium relictum</name>
    <dbReference type="NCBI Taxonomy" id="85471"/>
    <lineage>
        <taxon>Eukaryota</taxon>
        <taxon>Sar</taxon>
        <taxon>Alveolata</taxon>
        <taxon>Apicomplexa</taxon>
        <taxon>Aconoidasida</taxon>
        <taxon>Haemosporida</taxon>
        <taxon>Plasmodiidae</taxon>
        <taxon>Plasmodium</taxon>
        <taxon>Plasmodium (Haemamoeba)</taxon>
    </lineage>
</organism>
<keyword evidence="6" id="KW-1015">Disulfide bond</keyword>
<dbReference type="VEuPathDB" id="PlasmoDB:PRELSG_0705400"/>
<gene>
    <name evidence="10" type="ORF">PRELSG_0705400</name>
</gene>
<dbReference type="GO" id="GO:0004519">
    <property type="term" value="F:endonuclease activity"/>
    <property type="evidence" value="ECO:0007669"/>
    <property type="project" value="UniProtKB-KW"/>
</dbReference>
<reference evidence="10 11" key="1">
    <citation type="submission" date="2015-04" db="EMBL/GenBank/DDBJ databases">
        <authorList>
            <consortium name="Pathogen Informatics"/>
        </authorList>
    </citation>
    <scope>NUCLEOTIDE SEQUENCE [LARGE SCALE GENOMIC DNA]</scope>
    <source>
        <strain evidence="10 11">SGS1</strain>
    </source>
</reference>
<evidence type="ECO:0000256" key="7">
    <source>
        <dbReference type="ARBA" id="ARBA00023180"/>
    </source>
</evidence>
<keyword evidence="2" id="KW-0540">Nuclease</keyword>
<keyword evidence="11" id="KW-1185">Reference proteome</keyword>
<dbReference type="GO" id="GO:0003676">
    <property type="term" value="F:nucleic acid binding"/>
    <property type="evidence" value="ECO:0007669"/>
    <property type="project" value="InterPro"/>
</dbReference>
<evidence type="ECO:0000256" key="5">
    <source>
        <dbReference type="ARBA" id="ARBA00022801"/>
    </source>
</evidence>
<protein>
    <submittedName>
        <fullName evidence="10">p1 nuclease, putative</fullName>
    </submittedName>
</protein>
<dbReference type="PANTHER" id="PTHR33146:SF26">
    <property type="entry name" value="ENDONUCLEASE 4"/>
    <property type="match status" value="1"/>
</dbReference>
<dbReference type="Gene3D" id="1.10.575.10">
    <property type="entry name" value="P1 Nuclease"/>
    <property type="match status" value="1"/>
</dbReference>
<keyword evidence="8" id="KW-0472">Membrane</keyword>
<dbReference type="GeneID" id="39735391"/>
<dbReference type="GO" id="GO:0016788">
    <property type="term" value="F:hydrolase activity, acting on ester bonds"/>
    <property type="evidence" value="ECO:0007669"/>
    <property type="project" value="InterPro"/>
</dbReference>
<evidence type="ECO:0000256" key="6">
    <source>
        <dbReference type="ARBA" id="ARBA00023157"/>
    </source>
</evidence>
<dbReference type="PANTHER" id="PTHR33146">
    <property type="entry name" value="ENDONUCLEASE 4"/>
    <property type="match status" value="1"/>
</dbReference>
<keyword evidence="4" id="KW-0255">Endonuclease</keyword>
<evidence type="ECO:0000256" key="9">
    <source>
        <dbReference type="SAM" id="SignalP"/>
    </source>
</evidence>
<comment type="similarity">
    <text evidence="1">Belongs to the nuclease type I family.</text>
</comment>